<dbReference type="Gene3D" id="3.30.930.10">
    <property type="entry name" value="Bira Bifunctional Protein, Domain 2"/>
    <property type="match status" value="1"/>
</dbReference>
<comment type="similarity">
    <text evidence="1 12">Belongs to the class-II aminoacyl-tRNA synthetase family.</text>
</comment>
<dbReference type="SUPFAM" id="SSF55681">
    <property type="entry name" value="Class II aaRS and biotin synthetases"/>
    <property type="match status" value="1"/>
</dbReference>
<keyword evidence="10 12" id="KW-0030">Aminoacyl-tRNA synthetase</keyword>
<dbReference type="PRINTS" id="PR01047">
    <property type="entry name" value="TRNASYNTHTHR"/>
</dbReference>
<feature type="binding site" evidence="12">
    <location>
        <position position="453"/>
    </location>
    <ligand>
        <name>Zn(2+)</name>
        <dbReference type="ChEBI" id="CHEBI:29105"/>
        <note>catalytic</note>
    </ligand>
</feature>
<comment type="cofactor">
    <cofactor evidence="12">
        <name>Zn(2+)</name>
        <dbReference type="ChEBI" id="CHEBI:29105"/>
    </cofactor>
    <text evidence="12">Binds 1 zinc ion per subunit.</text>
</comment>
<evidence type="ECO:0000256" key="10">
    <source>
        <dbReference type="ARBA" id="ARBA00023146"/>
    </source>
</evidence>
<dbReference type="InterPro" id="IPR002314">
    <property type="entry name" value="aa-tRNA-synt_IIb"/>
</dbReference>
<keyword evidence="6 12" id="KW-0862">Zinc</keyword>
<evidence type="ECO:0000313" key="15">
    <source>
        <dbReference type="Proteomes" id="UP000034307"/>
    </source>
</evidence>
<evidence type="ECO:0000259" key="13">
    <source>
        <dbReference type="PROSITE" id="PS50862"/>
    </source>
</evidence>
<keyword evidence="8 12" id="KW-0694">RNA-binding</keyword>
<evidence type="ECO:0000256" key="9">
    <source>
        <dbReference type="ARBA" id="ARBA00022917"/>
    </source>
</evidence>
<dbReference type="GO" id="GO:0006435">
    <property type="term" value="P:threonyl-tRNA aminoacylation"/>
    <property type="evidence" value="ECO:0007669"/>
    <property type="project" value="UniProtKB-UniRule"/>
</dbReference>
<comment type="caution">
    <text evidence="14">The sequence shown here is derived from an EMBL/GenBank/DDBJ whole genome shotgun (WGS) entry which is preliminary data.</text>
</comment>
<dbReference type="GO" id="GO:0046872">
    <property type="term" value="F:metal ion binding"/>
    <property type="evidence" value="ECO:0007669"/>
    <property type="project" value="UniProtKB-KW"/>
</dbReference>
<dbReference type="InterPro" id="IPR033728">
    <property type="entry name" value="ThrRS_core"/>
</dbReference>
<dbReference type="Pfam" id="PF00587">
    <property type="entry name" value="tRNA-synt_2b"/>
    <property type="match status" value="1"/>
</dbReference>
<dbReference type="InterPro" id="IPR006195">
    <property type="entry name" value="aa-tRNA-synth_II"/>
</dbReference>
<proteinExistence type="inferred from homology"/>
<dbReference type="NCBIfam" id="TIGR00418">
    <property type="entry name" value="thrS"/>
    <property type="match status" value="1"/>
</dbReference>
<dbReference type="PANTHER" id="PTHR11451:SF44">
    <property type="entry name" value="THREONINE--TRNA LIGASE, CHLOROPLASTIC_MITOCHONDRIAL 2"/>
    <property type="match status" value="1"/>
</dbReference>
<keyword evidence="12" id="KW-0963">Cytoplasm</keyword>
<dbReference type="GO" id="GO:0005524">
    <property type="term" value="F:ATP binding"/>
    <property type="evidence" value="ECO:0007669"/>
    <property type="project" value="UniProtKB-UniRule"/>
</dbReference>
<dbReference type="Proteomes" id="UP000034307">
    <property type="component" value="Unassembled WGS sequence"/>
</dbReference>
<dbReference type="PATRIC" id="fig|1618358.3.peg.553"/>
<feature type="binding site" evidence="12">
    <location>
        <position position="271"/>
    </location>
    <ligand>
        <name>Zn(2+)</name>
        <dbReference type="ChEBI" id="CHEBI:29105"/>
        <note>catalytic</note>
    </ligand>
</feature>
<comment type="catalytic activity">
    <reaction evidence="11 12">
        <text>tRNA(Thr) + L-threonine + ATP = L-threonyl-tRNA(Thr) + AMP + diphosphate + H(+)</text>
        <dbReference type="Rhea" id="RHEA:24624"/>
        <dbReference type="Rhea" id="RHEA-COMP:9670"/>
        <dbReference type="Rhea" id="RHEA-COMP:9704"/>
        <dbReference type="ChEBI" id="CHEBI:15378"/>
        <dbReference type="ChEBI" id="CHEBI:30616"/>
        <dbReference type="ChEBI" id="CHEBI:33019"/>
        <dbReference type="ChEBI" id="CHEBI:57926"/>
        <dbReference type="ChEBI" id="CHEBI:78442"/>
        <dbReference type="ChEBI" id="CHEBI:78534"/>
        <dbReference type="ChEBI" id="CHEBI:456215"/>
        <dbReference type="EC" id="6.1.1.3"/>
    </reaction>
</comment>
<dbReference type="EC" id="6.1.1.3" evidence="12"/>
<evidence type="ECO:0000256" key="6">
    <source>
        <dbReference type="ARBA" id="ARBA00022833"/>
    </source>
</evidence>
<dbReference type="SUPFAM" id="SSF52954">
    <property type="entry name" value="Class II aaRS ABD-related"/>
    <property type="match status" value="1"/>
</dbReference>
<keyword evidence="3 12" id="KW-0436">Ligase</keyword>
<feature type="domain" description="Aminoacyl-transfer RNA synthetases class-II family profile" evidence="13">
    <location>
        <begin position="209"/>
        <end position="476"/>
    </location>
</feature>
<dbReference type="Gene3D" id="3.30.54.20">
    <property type="match status" value="1"/>
</dbReference>
<dbReference type="CDD" id="cd00860">
    <property type="entry name" value="ThrRS_anticodon"/>
    <property type="match status" value="1"/>
</dbReference>
<gene>
    <name evidence="12" type="primary">thrS</name>
    <name evidence="14" type="ORF">UX80_C0009G0039</name>
</gene>
<dbReference type="CDD" id="cd00771">
    <property type="entry name" value="ThrRS_core"/>
    <property type="match status" value="1"/>
</dbReference>
<dbReference type="STRING" id="1618358.UX80_C0009G0039"/>
<evidence type="ECO:0000313" key="14">
    <source>
        <dbReference type="EMBL" id="KKU57824.1"/>
    </source>
</evidence>
<dbReference type="Gene3D" id="3.40.50.800">
    <property type="entry name" value="Anticodon-binding domain"/>
    <property type="match status" value="1"/>
</dbReference>
<dbReference type="PANTHER" id="PTHR11451">
    <property type="entry name" value="THREONINE-TRNA LIGASE"/>
    <property type="match status" value="1"/>
</dbReference>
<dbReference type="GO" id="GO:0004829">
    <property type="term" value="F:threonine-tRNA ligase activity"/>
    <property type="evidence" value="ECO:0007669"/>
    <property type="project" value="UniProtKB-UniRule"/>
</dbReference>
<dbReference type="EMBL" id="LCNO01000009">
    <property type="protein sequence ID" value="KKU57824.1"/>
    <property type="molecule type" value="Genomic_DNA"/>
</dbReference>
<protein>
    <recommendedName>
        <fullName evidence="12">Threonine--tRNA ligase</fullName>
        <ecNumber evidence="12">6.1.1.3</ecNumber>
    </recommendedName>
    <alternativeName>
        <fullName evidence="12">Threonyl-tRNA synthetase</fullName>
        <shortName evidence="12">ThrRS</shortName>
    </alternativeName>
</protein>
<evidence type="ECO:0000256" key="7">
    <source>
        <dbReference type="ARBA" id="ARBA00022840"/>
    </source>
</evidence>
<keyword evidence="5 12" id="KW-0547">Nucleotide-binding</keyword>
<dbReference type="GO" id="GO:0000049">
    <property type="term" value="F:tRNA binding"/>
    <property type="evidence" value="ECO:0007669"/>
    <property type="project" value="UniProtKB-KW"/>
</dbReference>
<dbReference type="Pfam" id="PF03129">
    <property type="entry name" value="HGTP_anticodon"/>
    <property type="match status" value="1"/>
</dbReference>
<evidence type="ECO:0000256" key="2">
    <source>
        <dbReference type="ARBA" id="ARBA00022555"/>
    </source>
</evidence>
<dbReference type="InterPro" id="IPR045864">
    <property type="entry name" value="aa-tRNA-synth_II/BPL/LPL"/>
</dbReference>
<dbReference type="SMART" id="SM00863">
    <property type="entry name" value="tRNA_SAD"/>
    <property type="match status" value="1"/>
</dbReference>
<dbReference type="HAMAP" id="MF_00184">
    <property type="entry name" value="Thr_tRNA_synth"/>
    <property type="match status" value="1"/>
</dbReference>
<evidence type="ECO:0000256" key="3">
    <source>
        <dbReference type="ARBA" id="ARBA00022598"/>
    </source>
</evidence>
<dbReference type="Gene3D" id="3.30.980.10">
    <property type="entry name" value="Threonyl-trna Synthetase, Chain A, domain 2"/>
    <property type="match status" value="1"/>
</dbReference>
<sequence length="578" mass="66679">MNYDNLRHSCAHLLAKAVLDLWPGSHNAIGPAIENGFYQDFDMGDVKISEADLPKIEKKMKDILKGWTHFEYKEVNLQEARKLFAHNPYKIELLEEFAEGGKKLLTNNPGGFLDLCKMTHVENPNKEMQHFKLLSTAGAYWRGSEKNKMLTRIYGTCWPTQKELDDYLTMLEESKKRDHRKLGKELDLFTFSDLVGPGLPLFTPKGTIIRRELENFVQSLQEPFGYQRVMIPHLAKTELYKKSGHWSKYKENMFQVTSDEGVKFAMKPMNCPHHIELFARKQHSYRDMPQRYSEVTSVYRQEKTGELIGLTRVYMLTQDDAHNFCTEEQAVQESLNVYHIIKDFYAAFNFSVGMKVRLSLRDPQHSEKYLGDNATWKKSEDMMREVAKKAGLKVYEGIGEAAFYAPKLDFMAYDSLGREWQLATIQLDLNFADRFDLKYTDKDGKEKRPVIIHRAILGSVERFMSILIEHYAGAFPTWLAPVQAVVLPISDKFAPYALSVLESLKEACIRAELNDKNEPLNARVRDAEMQKIPYILVVGDKEVREKSVAVRKRGQKESQTQKVEEFISQALADIIAKV</sequence>
<evidence type="ECO:0000256" key="1">
    <source>
        <dbReference type="ARBA" id="ARBA00008226"/>
    </source>
</evidence>
<keyword evidence="2 12" id="KW-0820">tRNA-binding</keyword>
<dbReference type="InterPro" id="IPR018163">
    <property type="entry name" value="Thr/Ala-tRNA-synth_IIc_edit"/>
</dbReference>
<evidence type="ECO:0000256" key="5">
    <source>
        <dbReference type="ARBA" id="ARBA00022741"/>
    </source>
</evidence>
<dbReference type="AlphaFoldDB" id="A0A0G1RKI2"/>
<dbReference type="InterPro" id="IPR004154">
    <property type="entry name" value="Anticodon-bd"/>
</dbReference>
<evidence type="ECO:0000256" key="11">
    <source>
        <dbReference type="ARBA" id="ARBA00049515"/>
    </source>
</evidence>
<dbReference type="InterPro" id="IPR047246">
    <property type="entry name" value="ThrRS_anticodon"/>
</dbReference>
<evidence type="ECO:0000256" key="4">
    <source>
        <dbReference type="ARBA" id="ARBA00022723"/>
    </source>
</evidence>
<accession>A0A0G1RKI2</accession>
<feature type="binding site" evidence="12">
    <location>
        <position position="322"/>
    </location>
    <ligand>
        <name>Zn(2+)</name>
        <dbReference type="ChEBI" id="CHEBI:29105"/>
        <note>catalytic</note>
    </ligand>
</feature>
<dbReference type="InterPro" id="IPR036621">
    <property type="entry name" value="Anticodon-bd_dom_sf"/>
</dbReference>
<keyword evidence="9 12" id="KW-0648">Protein biosynthesis</keyword>
<comment type="caution">
    <text evidence="12">Lacks conserved residue(s) required for the propagation of feature annotation.</text>
</comment>
<organism evidence="14 15">
    <name type="scientific">Candidatus Amesbacteria bacterium GW2011_GWA2_47_11b</name>
    <dbReference type="NCBI Taxonomy" id="1618358"/>
    <lineage>
        <taxon>Bacteria</taxon>
        <taxon>Candidatus Amesiibacteriota</taxon>
    </lineage>
</organism>
<dbReference type="PROSITE" id="PS50862">
    <property type="entry name" value="AA_TRNA_LIGASE_II"/>
    <property type="match status" value="1"/>
</dbReference>
<comment type="subunit">
    <text evidence="12">Homodimer.</text>
</comment>
<dbReference type="InterPro" id="IPR002320">
    <property type="entry name" value="Thr-tRNA-ligase_IIa"/>
</dbReference>
<dbReference type="InterPro" id="IPR012947">
    <property type="entry name" value="tRNA_SAD"/>
</dbReference>
<evidence type="ECO:0000256" key="12">
    <source>
        <dbReference type="HAMAP-Rule" id="MF_00184"/>
    </source>
</evidence>
<evidence type="ECO:0000256" key="8">
    <source>
        <dbReference type="ARBA" id="ARBA00022884"/>
    </source>
</evidence>
<dbReference type="Pfam" id="PF07973">
    <property type="entry name" value="tRNA_SAD"/>
    <property type="match status" value="1"/>
</dbReference>
<dbReference type="FunFam" id="3.40.50.800:FF:000001">
    <property type="entry name" value="Threonine--tRNA ligase"/>
    <property type="match status" value="1"/>
</dbReference>
<dbReference type="FunFam" id="3.30.930.10:FF:000002">
    <property type="entry name" value="Threonine--tRNA ligase"/>
    <property type="match status" value="1"/>
</dbReference>
<keyword evidence="7 12" id="KW-0067">ATP-binding</keyword>
<reference evidence="14 15" key="1">
    <citation type="journal article" date="2015" name="Nature">
        <title>rRNA introns, odd ribosomes, and small enigmatic genomes across a large radiation of phyla.</title>
        <authorList>
            <person name="Brown C.T."/>
            <person name="Hug L.A."/>
            <person name="Thomas B.C."/>
            <person name="Sharon I."/>
            <person name="Castelle C.J."/>
            <person name="Singh A."/>
            <person name="Wilkins M.J."/>
            <person name="Williams K.H."/>
            <person name="Banfield J.F."/>
        </authorList>
    </citation>
    <scope>NUCLEOTIDE SEQUENCE [LARGE SCALE GENOMIC DNA]</scope>
</reference>
<dbReference type="SUPFAM" id="SSF55186">
    <property type="entry name" value="ThrRS/AlaRS common domain"/>
    <property type="match status" value="1"/>
</dbReference>
<comment type="subcellular location">
    <subcellularLocation>
        <location evidence="12">Cytoplasm</location>
    </subcellularLocation>
</comment>
<keyword evidence="4 12" id="KW-0479">Metal-binding</keyword>
<name>A0A0G1RKI2_9BACT</name>
<dbReference type="GO" id="GO:0005737">
    <property type="term" value="C:cytoplasm"/>
    <property type="evidence" value="ECO:0007669"/>
    <property type="project" value="UniProtKB-SubCell"/>
</dbReference>